<keyword evidence="5" id="KW-0274">FAD</keyword>
<dbReference type="PROSITE" id="PS00198">
    <property type="entry name" value="4FE4S_FER_1"/>
    <property type="match status" value="1"/>
</dbReference>
<evidence type="ECO:0000256" key="5">
    <source>
        <dbReference type="ARBA" id="ARBA00022827"/>
    </source>
</evidence>
<keyword evidence="4" id="KW-0479">Metal-binding</keyword>
<gene>
    <name evidence="10" type="ORF">S01H1_29646</name>
</gene>
<dbReference type="InterPro" id="IPR017900">
    <property type="entry name" value="4Fe4S_Fe_S_CS"/>
</dbReference>
<organism evidence="10">
    <name type="scientific">marine sediment metagenome</name>
    <dbReference type="NCBI Taxonomy" id="412755"/>
    <lineage>
        <taxon>unclassified sequences</taxon>
        <taxon>metagenomes</taxon>
        <taxon>ecological metagenomes</taxon>
    </lineage>
</organism>
<keyword evidence="3" id="KW-0004">4Fe-4S</keyword>
<evidence type="ECO:0000256" key="2">
    <source>
        <dbReference type="ARBA" id="ARBA00006561"/>
    </source>
</evidence>
<feature type="non-terminal residue" evidence="10">
    <location>
        <position position="248"/>
    </location>
</feature>
<dbReference type="InterPro" id="IPR017896">
    <property type="entry name" value="4Fe4S_Fe-S-bd"/>
</dbReference>
<dbReference type="PANTHER" id="PTHR43498">
    <property type="entry name" value="FERREDOXIN:COB-COM HETERODISULFIDE REDUCTASE SUBUNIT A"/>
    <property type="match status" value="1"/>
</dbReference>
<feature type="domain" description="4Fe-4S ferredoxin-type" evidence="9">
    <location>
        <begin position="109"/>
        <end position="138"/>
    </location>
</feature>
<reference evidence="10" key="1">
    <citation type="journal article" date="2014" name="Front. Microbiol.">
        <title>High frequency of phylogenetically diverse reductive dehalogenase-homologous genes in deep subseafloor sedimentary metagenomes.</title>
        <authorList>
            <person name="Kawai M."/>
            <person name="Futagami T."/>
            <person name="Toyoda A."/>
            <person name="Takaki Y."/>
            <person name="Nishi S."/>
            <person name="Hori S."/>
            <person name="Arai W."/>
            <person name="Tsubouchi T."/>
            <person name="Morono Y."/>
            <person name="Uchiyama I."/>
            <person name="Ito T."/>
            <person name="Fujiyama A."/>
            <person name="Inagaki F."/>
            <person name="Takami H."/>
        </authorList>
    </citation>
    <scope>NUCLEOTIDE SEQUENCE</scope>
    <source>
        <strain evidence="10">Expedition CK06-06</strain>
    </source>
</reference>
<evidence type="ECO:0000259" key="9">
    <source>
        <dbReference type="PROSITE" id="PS51379"/>
    </source>
</evidence>
<dbReference type="Pfam" id="PF12831">
    <property type="entry name" value="FAD_oxidored"/>
    <property type="match status" value="1"/>
</dbReference>
<dbReference type="EMBL" id="BARS01018200">
    <property type="protein sequence ID" value="GAF91813.1"/>
    <property type="molecule type" value="Genomic_DNA"/>
</dbReference>
<comment type="cofactor">
    <cofactor evidence="1">
        <name>FAD</name>
        <dbReference type="ChEBI" id="CHEBI:57692"/>
    </cofactor>
</comment>
<comment type="caution">
    <text evidence="10">The sequence shown here is derived from an EMBL/GenBank/DDBJ whole genome shotgun (WGS) entry which is preliminary data.</text>
</comment>
<protein>
    <recommendedName>
        <fullName evidence="9">4Fe-4S ferredoxin-type domain-containing protein</fullName>
    </recommendedName>
</protein>
<name>X0TE41_9ZZZZ</name>
<dbReference type="Pfam" id="PF00037">
    <property type="entry name" value="Fer4"/>
    <property type="match status" value="1"/>
</dbReference>
<evidence type="ECO:0000256" key="1">
    <source>
        <dbReference type="ARBA" id="ARBA00001974"/>
    </source>
</evidence>
<evidence type="ECO:0000256" key="7">
    <source>
        <dbReference type="ARBA" id="ARBA00023004"/>
    </source>
</evidence>
<keyword evidence="8" id="KW-0411">Iron-sulfur</keyword>
<keyword evidence="6" id="KW-0560">Oxidoreductase</keyword>
<evidence type="ECO:0000256" key="6">
    <source>
        <dbReference type="ARBA" id="ARBA00023002"/>
    </source>
</evidence>
<proteinExistence type="inferred from homology"/>
<evidence type="ECO:0000256" key="8">
    <source>
        <dbReference type="ARBA" id="ARBA00023014"/>
    </source>
</evidence>
<dbReference type="SUPFAM" id="SSF51905">
    <property type="entry name" value="FAD/NAD(P)-binding domain"/>
    <property type="match status" value="1"/>
</dbReference>
<dbReference type="SUPFAM" id="SSF54862">
    <property type="entry name" value="4Fe-4S ferredoxins"/>
    <property type="match status" value="1"/>
</dbReference>
<dbReference type="InterPro" id="IPR039650">
    <property type="entry name" value="HdrA-like"/>
</dbReference>
<evidence type="ECO:0000256" key="3">
    <source>
        <dbReference type="ARBA" id="ARBA00022485"/>
    </source>
</evidence>
<accession>X0TE41</accession>
<keyword evidence="5" id="KW-0285">Flavoprotein</keyword>
<evidence type="ECO:0000313" key="10">
    <source>
        <dbReference type="EMBL" id="GAF91813.1"/>
    </source>
</evidence>
<evidence type="ECO:0000256" key="4">
    <source>
        <dbReference type="ARBA" id="ARBA00022723"/>
    </source>
</evidence>
<dbReference type="Gene3D" id="3.30.70.3270">
    <property type="match status" value="1"/>
</dbReference>
<comment type="similarity">
    <text evidence="2">Belongs to the HdrA family.</text>
</comment>
<dbReference type="PROSITE" id="PS51379">
    <property type="entry name" value="4FE4S_FER_2"/>
    <property type="match status" value="1"/>
</dbReference>
<sequence length="248" mass="27245">MSTGKDHLNQHIDKIGSIAIVGGGIAGVQTALDIANSGFKVHLVEEKPSVGGVMAQLDKTFPTNDCSSCMMGPKLVELANHPNIEILAYTDVLDLDGNPGRFQLTLKKKARAVDPEKCVGCGYCAEKCPVKVSDPFNLDLDKRKAIYVPYPQAVPLVYTIDKEYCRYFTKGKCRICEKLCENKAIFFDQEDEIVKLDTGAVILAGGFEPFDARLKGELGYGRWPNVVTSLEYERILSAAGPFQGHIQR</sequence>
<dbReference type="InterPro" id="IPR036188">
    <property type="entry name" value="FAD/NAD-bd_sf"/>
</dbReference>
<keyword evidence="7" id="KW-0408">Iron</keyword>
<dbReference type="Gene3D" id="3.40.50.720">
    <property type="entry name" value="NAD(P)-binding Rossmann-like Domain"/>
    <property type="match status" value="1"/>
</dbReference>
<dbReference type="AlphaFoldDB" id="X0TE41"/>
<dbReference type="GO" id="GO:0016491">
    <property type="term" value="F:oxidoreductase activity"/>
    <property type="evidence" value="ECO:0007669"/>
    <property type="project" value="UniProtKB-KW"/>
</dbReference>
<dbReference type="GO" id="GO:0046872">
    <property type="term" value="F:metal ion binding"/>
    <property type="evidence" value="ECO:0007669"/>
    <property type="project" value="UniProtKB-KW"/>
</dbReference>
<dbReference type="GO" id="GO:0051539">
    <property type="term" value="F:4 iron, 4 sulfur cluster binding"/>
    <property type="evidence" value="ECO:0007669"/>
    <property type="project" value="UniProtKB-KW"/>
</dbReference>
<dbReference type="PANTHER" id="PTHR43498:SF1">
    <property type="entry name" value="COB--COM HETERODISULFIDE REDUCTASE IRON-SULFUR SUBUNIT A"/>
    <property type="match status" value="1"/>
</dbReference>